<dbReference type="RefSeq" id="XP_007394394.1">
    <property type="nucleotide sequence ID" value="XM_007394332.1"/>
</dbReference>
<keyword evidence="1" id="KW-0812">Transmembrane</keyword>
<dbReference type="EMBL" id="JH930471">
    <property type="protein sequence ID" value="EKM56549.1"/>
    <property type="molecule type" value="Genomic_DNA"/>
</dbReference>
<reference evidence="2 3" key="1">
    <citation type="journal article" date="2012" name="BMC Genomics">
        <title>Comparative genomics of the white-rot fungi, Phanerochaete carnosa and P. chrysosporium, to elucidate the genetic basis of the distinct wood types they colonize.</title>
        <authorList>
            <person name="Suzuki H."/>
            <person name="MacDonald J."/>
            <person name="Syed K."/>
            <person name="Salamov A."/>
            <person name="Hori C."/>
            <person name="Aerts A."/>
            <person name="Henrissat B."/>
            <person name="Wiebenga A."/>
            <person name="vanKuyk P.A."/>
            <person name="Barry K."/>
            <person name="Lindquist E."/>
            <person name="LaButti K."/>
            <person name="Lapidus A."/>
            <person name="Lucas S."/>
            <person name="Coutinho P."/>
            <person name="Gong Y."/>
            <person name="Samejima M."/>
            <person name="Mahadevan R."/>
            <person name="Abou-Zaid M."/>
            <person name="de Vries R.P."/>
            <person name="Igarashi K."/>
            <person name="Yadav J.S."/>
            <person name="Grigoriev I.V."/>
            <person name="Master E.R."/>
        </authorList>
    </citation>
    <scope>NUCLEOTIDE SEQUENCE [LARGE SCALE GENOMIC DNA]</scope>
    <source>
        <strain evidence="2 3">HHB-10118-sp</strain>
    </source>
</reference>
<proteinExistence type="predicted"/>
<sequence length="429" mass="46463">MALGSVALEIALQFSQKNHDLEVRKLQPYVELARGNAPPTPPVWIIAARNRHWPVVVGSLLVLLTFSFHPLATALFNVQDIDMIQHAMWDNATNMGMLSLNNDQNFQDLTCARPALILLTAAGYASASVLYNISYPPFVYDGYTIAPLNLPYIANGTLFVNTTAVLSHPTCMNADFGSLNMTQWENQNGWNNSATFRGCEFSWSVDKSSTNLFGVDPVANTSQCSVFTSVLESFRPVICWFFTYQPTPMTSLTIYTDAQTLGELGSGNGTDKALAQYAGIITAAYNGMFFDVDLSDLFAAAMSGLTAAFENDQFAGLAEQIYRLFLSPVATHLLAAALFVLAAVGTLLQLWHRRERRALHLSHAPGTIALAVSLGGQTDVGSVLAGRQGDEEVKARTMKIVMEGEEGYDQAVTPGPAHLTFGDTSGPGV</sequence>
<organism evidence="2 3">
    <name type="scientific">Phanerochaete carnosa (strain HHB-10118-sp)</name>
    <name type="common">White-rot fungus</name>
    <name type="synonym">Peniophora carnosa</name>
    <dbReference type="NCBI Taxonomy" id="650164"/>
    <lineage>
        <taxon>Eukaryota</taxon>
        <taxon>Fungi</taxon>
        <taxon>Dikarya</taxon>
        <taxon>Basidiomycota</taxon>
        <taxon>Agaricomycotina</taxon>
        <taxon>Agaricomycetes</taxon>
        <taxon>Polyporales</taxon>
        <taxon>Phanerochaetaceae</taxon>
        <taxon>Phanerochaete</taxon>
    </lineage>
</organism>
<dbReference type="AlphaFoldDB" id="K5WC32"/>
<dbReference type="STRING" id="650164.K5WC32"/>
<keyword evidence="1" id="KW-0472">Membrane</keyword>
<dbReference type="OrthoDB" id="3248909at2759"/>
<accession>K5WC32</accession>
<evidence type="ECO:0000313" key="3">
    <source>
        <dbReference type="Proteomes" id="UP000008370"/>
    </source>
</evidence>
<name>K5WC32_PHACS</name>
<gene>
    <name evidence="2" type="ORF">PHACADRAFT_172233</name>
</gene>
<protein>
    <submittedName>
        <fullName evidence="2">Uncharacterized protein</fullName>
    </submittedName>
</protein>
<dbReference type="KEGG" id="pco:PHACADRAFT_172233"/>
<dbReference type="Proteomes" id="UP000008370">
    <property type="component" value="Unassembled WGS sequence"/>
</dbReference>
<dbReference type="HOGENOM" id="CLU_021534_0_0_1"/>
<keyword evidence="3" id="KW-1185">Reference proteome</keyword>
<dbReference type="InParanoid" id="K5WC32"/>
<dbReference type="GeneID" id="18909585"/>
<evidence type="ECO:0000313" key="2">
    <source>
        <dbReference type="EMBL" id="EKM56549.1"/>
    </source>
</evidence>
<keyword evidence="1" id="KW-1133">Transmembrane helix</keyword>
<evidence type="ECO:0000256" key="1">
    <source>
        <dbReference type="SAM" id="Phobius"/>
    </source>
</evidence>
<feature type="transmembrane region" description="Helical" evidence="1">
    <location>
        <begin position="329"/>
        <end position="351"/>
    </location>
</feature>